<evidence type="ECO:0000313" key="10">
    <source>
        <dbReference type="Proteomes" id="UP000051733"/>
    </source>
</evidence>
<dbReference type="EMBL" id="AYYY01000001">
    <property type="protein sequence ID" value="KRM62762.1"/>
    <property type="molecule type" value="Genomic_DNA"/>
</dbReference>
<evidence type="ECO:0000256" key="5">
    <source>
        <dbReference type="PIRSR" id="PIRSR036289-51"/>
    </source>
</evidence>
<dbReference type="InterPro" id="IPR011013">
    <property type="entry name" value="Gal_mutarotase_sf_dom"/>
</dbReference>
<dbReference type="InterPro" id="IPR037018">
    <property type="entry name" value="GH65_N"/>
</dbReference>
<evidence type="ECO:0000313" key="9">
    <source>
        <dbReference type="EMBL" id="KRM62762.1"/>
    </source>
</evidence>
<dbReference type="Pfam" id="PF03636">
    <property type="entry name" value="Glyco_hydro_65N"/>
    <property type="match status" value="1"/>
</dbReference>
<dbReference type="Pfam" id="PF03633">
    <property type="entry name" value="Glyco_hydro_65C"/>
    <property type="match status" value="1"/>
</dbReference>
<feature type="active site" description="Proton donor" evidence="4">
    <location>
        <position position="576"/>
    </location>
</feature>
<dbReference type="InterPro" id="IPR005196">
    <property type="entry name" value="Glyco_hydro_65_N"/>
</dbReference>
<feature type="domain" description="Glycoside hydrolase family 65 central catalytic" evidence="6">
    <location>
        <begin position="399"/>
        <end position="797"/>
    </location>
</feature>
<evidence type="ECO:0000256" key="1">
    <source>
        <dbReference type="ARBA" id="ARBA00006768"/>
    </source>
</evidence>
<dbReference type="InterPro" id="IPR012341">
    <property type="entry name" value="6hp_glycosidase-like_sf"/>
</dbReference>
<dbReference type="AlphaFoldDB" id="A0A0R2A815"/>
<comment type="similarity">
    <text evidence="1">Belongs to the glycosyl hydrolase 65 family.</text>
</comment>
<feature type="domain" description="Glycoside hydrolase family 65 C-terminal" evidence="7">
    <location>
        <begin position="810"/>
        <end position="859"/>
    </location>
</feature>
<dbReference type="Gene3D" id="1.50.10.10">
    <property type="match status" value="1"/>
</dbReference>
<dbReference type="GO" id="GO:0030246">
    <property type="term" value="F:carbohydrate binding"/>
    <property type="evidence" value="ECO:0007669"/>
    <property type="project" value="InterPro"/>
</dbReference>
<dbReference type="STRING" id="1423813.FC26_GL001193"/>
<dbReference type="PANTHER" id="PTHR11051:SF8">
    <property type="entry name" value="PROTEIN-GLUCOSYLGALACTOSYLHYDROXYLYSINE GLUCOSIDASE"/>
    <property type="match status" value="1"/>
</dbReference>
<accession>A0A0R2A815</accession>
<organism evidence="9 10">
    <name type="scientific">Paucilactobacillus vaccinostercus DSM 20634</name>
    <dbReference type="NCBI Taxonomy" id="1423813"/>
    <lineage>
        <taxon>Bacteria</taxon>
        <taxon>Bacillati</taxon>
        <taxon>Bacillota</taxon>
        <taxon>Bacilli</taxon>
        <taxon>Lactobacillales</taxon>
        <taxon>Lactobacillaceae</taxon>
        <taxon>Paucilactobacillus</taxon>
    </lineage>
</organism>
<keyword evidence="10" id="KW-1185">Reference proteome</keyword>
<dbReference type="GO" id="GO:0016757">
    <property type="term" value="F:glycosyltransferase activity"/>
    <property type="evidence" value="ECO:0007669"/>
    <property type="project" value="UniProtKB-KW"/>
</dbReference>
<dbReference type="SUPFAM" id="SSF48208">
    <property type="entry name" value="Six-hairpin glycosidases"/>
    <property type="match status" value="1"/>
</dbReference>
<reference evidence="9 10" key="1">
    <citation type="journal article" date="2015" name="Genome Announc.">
        <title>Expanding the biotechnology potential of lactobacilli through comparative genomics of 213 strains and associated genera.</title>
        <authorList>
            <person name="Sun Z."/>
            <person name="Harris H.M."/>
            <person name="McCann A."/>
            <person name="Guo C."/>
            <person name="Argimon S."/>
            <person name="Zhang W."/>
            <person name="Yang X."/>
            <person name="Jeffery I.B."/>
            <person name="Cooney J.C."/>
            <person name="Kagawa T.F."/>
            <person name="Liu W."/>
            <person name="Song Y."/>
            <person name="Salvetti E."/>
            <person name="Wrobel A."/>
            <person name="Rasinkangas P."/>
            <person name="Parkhill J."/>
            <person name="Rea M.C."/>
            <person name="O'Sullivan O."/>
            <person name="Ritari J."/>
            <person name="Douillard F.P."/>
            <person name="Paul Ross R."/>
            <person name="Yang R."/>
            <person name="Briner A.E."/>
            <person name="Felis G.E."/>
            <person name="de Vos W.M."/>
            <person name="Barrangou R."/>
            <person name="Klaenhammer T.R."/>
            <person name="Caufield P.W."/>
            <person name="Cui Y."/>
            <person name="Zhang H."/>
            <person name="O'Toole P.W."/>
        </authorList>
    </citation>
    <scope>NUCLEOTIDE SEQUENCE [LARGE SCALE GENOMIC DNA]</scope>
    <source>
        <strain evidence="9 10">DSM 20634</strain>
    </source>
</reference>
<evidence type="ECO:0000256" key="2">
    <source>
        <dbReference type="ARBA" id="ARBA00022676"/>
    </source>
</evidence>
<evidence type="ECO:0000259" key="8">
    <source>
        <dbReference type="Pfam" id="PF03636"/>
    </source>
</evidence>
<dbReference type="PANTHER" id="PTHR11051">
    <property type="entry name" value="GLYCOSYL HYDROLASE-RELATED"/>
    <property type="match status" value="1"/>
</dbReference>
<dbReference type="SUPFAM" id="SSF74650">
    <property type="entry name" value="Galactose mutarotase-like"/>
    <property type="match status" value="1"/>
</dbReference>
<feature type="binding site" evidence="5">
    <location>
        <begin position="437"/>
        <end position="438"/>
    </location>
    <ligand>
        <name>substrate</name>
    </ligand>
</feature>
<comment type="caution">
    <text evidence="9">The sequence shown here is derived from an EMBL/GenBank/DDBJ whole genome shotgun (WGS) entry which is preliminary data.</text>
</comment>
<gene>
    <name evidence="9" type="ORF">FC26_GL001193</name>
</gene>
<keyword evidence="3" id="KW-0808">Transferase</keyword>
<protein>
    <submittedName>
        <fullName evidence="9">Trehalose 6-phosphate phosphorylase</fullName>
    </submittedName>
</protein>
<evidence type="ECO:0000259" key="6">
    <source>
        <dbReference type="Pfam" id="PF03632"/>
    </source>
</evidence>
<dbReference type="PATRIC" id="fig|1423813.3.peg.1215"/>
<dbReference type="Gene3D" id="2.70.98.40">
    <property type="entry name" value="Glycoside hydrolase, family 65, N-terminal domain"/>
    <property type="match status" value="1"/>
</dbReference>
<dbReference type="GO" id="GO:0004553">
    <property type="term" value="F:hydrolase activity, hydrolyzing O-glycosyl compounds"/>
    <property type="evidence" value="ECO:0007669"/>
    <property type="project" value="TreeGrafter"/>
</dbReference>
<evidence type="ECO:0000259" key="7">
    <source>
        <dbReference type="Pfam" id="PF03633"/>
    </source>
</evidence>
<keyword evidence="2" id="KW-0328">Glycosyltransferase</keyword>
<feature type="binding site" evidence="5">
    <location>
        <begin position="697"/>
        <end position="698"/>
    </location>
    <ligand>
        <name>substrate</name>
    </ligand>
</feature>
<dbReference type="InterPro" id="IPR005194">
    <property type="entry name" value="Glyco_hydro_65_C"/>
</dbReference>
<dbReference type="PIRSF" id="PIRSF036289">
    <property type="entry name" value="Glycosyl_hydrolase_malt_phosph"/>
    <property type="match status" value="1"/>
</dbReference>
<proteinExistence type="inferred from homology"/>
<dbReference type="Proteomes" id="UP000051733">
    <property type="component" value="Unassembled WGS sequence"/>
</dbReference>
<dbReference type="GO" id="GO:0005975">
    <property type="term" value="P:carbohydrate metabolic process"/>
    <property type="evidence" value="ECO:0007669"/>
    <property type="project" value="InterPro"/>
</dbReference>
<dbReference type="Pfam" id="PF03632">
    <property type="entry name" value="Glyco_hydro_65m"/>
    <property type="match status" value="1"/>
</dbReference>
<dbReference type="InterPro" id="IPR017045">
    <property type="entry name" value="Malt_Pase/Glycosyl_Hdrlase"/>
</dbReference>
<dbReference type="InterPro" id="IPR008928">
    <property type="entry name" value="6-hairpin_glycosidase_sf"/>
</dbReference>
<evidence type="ECO:0000256" key="3">
    <source>
        <dbReference type="ARBA" id="ARBA00022679"/>
    </source>
</evidence>
<sequence>MITYDEDQTIGENLETIKVKLAGTSFDAIIIENPLTYPFSDTIVGIAHQRIDIGLALTNMFNVPVVARTTVDRDGLAAAINHKKDYLSWHLDYYGQYKDKRNYGQEAMLTIGNGFFGLRGAYVEARADQNNYPGMYVAGLYNQNTTNINGRDVTNEDLVNLPNAQYMSFGIDNSNPFKIRRSDIRDSYRSLNLKTGALTTTMMINLATGHQLMVKATKVADMQHWHRFVVRYEVTPLNFAANMQIYAEIDGRVMNQNVERYAEFDQRHTTVTSLSAATDHAELSGQTKNSNIQFAIADRLLSDDTDTIKNTVASNSTAAIRQTLNIDVVPQHTYTFDKVVALFTSRESQAAQLEQLALDELQETTFDQILTDNQRFFARAWQQSDIIIDGDLTSQKLTRVNIFHLFVAAHALQSGQLDASVGARGLHGEAYRGHVFWDEMFVMPFYVSHYPELARQLLLYRYKRLPAARQYAASEGYQGAMFPWQSASKGDEQSQFVHLNPLTQKFEPDNSRRQRHVSLAVAYNVWLYFHQTGDRDFMTHYGLEMLLSIAQFWLSIAQPTADGQHYTISGVMGPDEFHEEYPNSDHPGLTNNAYTNLMVAWLFTTIQQLSDHTDATILKTVSQKIHFGQQDYQTMTKIAQQLKLDINENGIIGQFEGYFNLPTLDFDAYRKKYGDISRLDRILKSEGKTPDAYQVAKQADALMIYYNFNPTTVTTLLNQMGYPLPDQALTHNLEFYLARTTHGSTLSRVVYAALTKMEGNMDQSWKLFRQALFSDYYDIQGGTTAEGIHLGVMGATLEIETRFYGGVSFLGDQITVTPHLPKQWQQLTFTQLFRGTAIHFEITHHQLIIDADHDLTMTVLDHPTQIHAHQPLQINY</sequence>
<feature type="domain" description="Glycoside hydrolase family 65 N-terminal" evidence="8">
    <location>
        <begin position="96"/>
        <end position="346"/>
    </location>
</feature>
<dbReference type="InterPro" id="IPR005195">
    <property type="entry name" value="Glyco_hydro_65_M"/>
</dbReference>
<evidence type="ECO:0000256" key="4">
    <source>
        <dbReference type="PIRSR" id="PIRSR036289-50"/>
    </source>
</evidence>
<name>A0A0R2A815_9LACO</name>
<dbReference type="Gene3D" id="2.60.420.10">
    <property type="entry name" value="Maltose phosphorylase, domain 3"/>
    <property type="match status" value="1"/>
</dbReference>